<evidence type="ECO:0000313" key="1">
    <source>
        <dbReference type="EMBL" id="ADP33086.1"/>
    </source>
</evidence>
<accession>A0ABN3ZAD3</accession>
<proteinExistence type="predicted"/>
<sequence length="156" mass="18308">MDKHPVSHTIRNIDPFYRDSFDIMIQHSQTLIVKWNFPAGILQRTEAVLFEDTQDMVKEISLLMTKGNEKFVYKAHTNLYKAELKFHPAAGDAEYRAEFRVYNSLNVCLKWAETPPVFMKENEVKQVKGFSRFEPCGNWSEQFSAYTSYPTEDKRL</sequence>
<name>A0ABN3ZAD3_BACA1</name>
<dbReference type="RefSeq" id="WP_013390600.1">
    <property type="nucleotide sequence ID" value="NC_014639.1"/>
</dbReference>
<dbReference type="EMBL" id="CP002207">
    <property type="protein sequence ID" value="ADP33086.1"/>
    <property type="molecule type" value="Genomic_DNA"/>
</dbReference>
<dbReference type="Proteomes" id="UP000006867">
    <property type="component" value="Chromosome"/>
</dbReference>
<reference evidence="1 2" key="1">
    <citation type="journal article" date="2011" name="Front. Microbiol.">
        <title>Genomic signatures of strain selection and enhancement in Bacillus atrophaeus var. globigii, a historical biowarfare simulant.</title>
        <authorList>
            <person name="Gibbons H.S."/>
            <person name="Broomall S.M."/>
            <person name="McNew L.A."/>
            <person name="Daligault H."/>
            <person name="Chapman C."/>
            <person name="Bruce D."/>
            <person name="Karavis M."/>
            <person name="Krepps M."/>
            <person name="McGregor P.A."/>
            <person name="Hong C."/>
            <person name="Park K.H."/>
            <person name="Akmal A."/>
            <person name="Feldman A."/>
            <person name="Lin J.S."/>
            <person name="Chang W.E."/>
            <person name="Higgs B.W."/>
            <person name="Demirev P."/>
            <person name="Lindquist J."/>
            <person name="Liem A."/>
            <person name="Fochler E."/>
            <person name="Read T.D."/>
            <person name="Tapia R."/>
            <person name="Johnson S."/>
            <person name="Bishop-Lilly K.A."/>
            <person name="Detter C."/>
            <person name="Han C."/>
            <person name="Sozhamannan S."/>
            <person name="Rosenzweig C.N."/>
            <person name="Skowronski E.W."/>
        </authorList>
    </citation>
    <scope>NUCLEOTIDE SEQUENCE [LARGE SCALE GENOMIC DNA]</scope>
    <source>
        <strain evidence="1 2">1942</strain>
    </source>
</reference>
<keyword evidence="2" id="KW-1185">Reference proteome</keyword>
<protein>
    <submittedName>
        <fullName evidence="1">Uncharacterized protein</fullName>
    </submittedName>
</protein>
<evidence type="ECO:0000313" key="2">
    <source>
        <dbReference type="Proteomes" id="UP000006867"/>
    </source>
</evidence>
<gene>
    <name evidence="1" type="ordered locus">BATR1942_10775</name>
</gene>
<organism evidence="1 2">
    <name type="scientific">Bacillus atrophaeus (strain 1942)</name>
    <dbReference type="NCBI Taxonomy" id="720555"/>
    <lineage>
        <taxon>Bacteria</taxon>
        <taxon>Bacillati</taxon>
        <taxon>Bacillota</taxon>
        <taxon>Bacilli</taxon>
        <taxon>Bacillales</taxon>
        <taxon>Bacillaceae</taxon>
        <taxon>Bacillus</taxon>
    </lineage>
</organism>